<reference evidence="1 2" key="1">
    <citation type="journal article" date="2014" name="Nat. Commun.">
        <title>Physiological and genomic features of highly alkaliphilic hydrogen-utilizing Betaproteobacteria from a continental serpentinizing site.</title>
        <authorList>
            <person name="Suzuki S."/>
            <person name="Kuenen J.G."/>
            <person name="Schipper K."/>
            <person name="van der Velde S."/>
            <person name="Ishii S."/>
            <person name="Wu A."/>
            <person name="Sorokin D.Y."/>
            <person name="Tenney A."/>
            <person name="Meng X.Y."/>
            <person name="Morrill P.L."/>
            <person name="Kamagata Y."/>
            <person name="Muyzer G."/>
            <person name="Nealson K.H."/>
        </authorList>
    </citation>
    <scope>NUCLEOTIDE SEQUENCE [LARGE SCALE GENOMIC DNA]</scope>
    <source>
        <strain evidence="1 2">A1</strain>
    </source>
</reference>
<dbReference type="HOGENOM" id="CLU_2315454_0_0_4"/>
<dbReference type="Proteomes" id="UP000067461">
    <property type="component" value="Chromosome"/>
</dbReference>
<keyword evidence="1" id="KW-0966">Cell projection</keyword>
<gene>
    <name evidence="1" type="ORF">SRAA_0850</name>
</gene>
<keyword evidence="1" id="KW-0969">Cilium</keyword>
<keyword evidence="2" id="KW-1185">Reference proteome</keyword>
<name>A0A060NP54_9BURK</name>
<dbReference type="AlphaFoldDB" id="A0A060NP54"/>
<dbReference type="STRING" id="1458425.SRAA_0850"/>
<protein>
    <submittedName>
        <fullName evidence="1">Flagellar biosynthesis pathway, component FlhA</fullName>
    </submittedName>
</protein>
<keyword evidence="1" id="KW-0282">Flagellum</keyword>
<proteinExistence type="predicted"/>
<sequence length="99" mass="11318">MAEVFLLERVVEHQKIVIDRERTPVLAQQAGQTVWRLGHEWARLHQRSLTNDSGICHAVEHNIALRSARLIHIKARGFLNAAALQLHLQCRHNGRMACT</sequence>
<evidence type="ECO:0000313" key="2">
    <source>
        <dbReference type="Proteomes" id="UP000067461"/>
    </source>
</evidence>
<dbReference type="EMBL" id="AP014568">
    <property type="protein sequence ID" value="BAO80704.1"/>
    <property type="molecule type" value="Genomic_DNA"/>
</dbReference>
<accession>A0A060NP54</accession>
<evidence type="ECO:0000313" key="1">
    <source>
        <dbReference type="EMBL" id="BAO80704.1"/>
    </source>
</evidence>
<organism evidence="1 2">
    <name type="scientific">Serpentinimonas raichei</name>
    <dbReference type="NCBI Taxonomy" id="1458425"/>
    <lineage>
        <taxon>Bacteria</taxon>
        <taxon>Pseudomonadati</taxon>
        <taxon>Pseudomonadota</taxon>
        <taxon>Betaproteobacteria</taxon>
        <taxon>Burkholderiales</taxon>
        <taxon>Comamonadaceae</taxon>
        <taxon>Serpentinimonas</taxon>
    </lineage>
</organism>
<dbReference type="KEGG" id="cbaa:SRAA_0850"/>